<evidence type="ECO:0000313" key="2">
    <source>
        <dbReference type="EMBL" id="EQC26496.1"/>
    </source>
</evidence>
<sequence>MAAFYARSVPSRLEASPSSSQESSFSYRSPSSGSFYVDDTMRALDNMSLVYNGERHPNYPRGSHQRSSFAQPPSPIRTSDDTPPAFPSDLALPTRCPPPPLIPKTRAPSSKTKKNVRFSAQLVVEHETPTYYESPEKAMFYPGGASYRLFHPEELPCPILAELPRSDAATKHLRSCMLLSGELGVSMKWGLMPSTRYTMCELYPNEMLILKEKTKMKTEEQVALTGVSVDVVSPVSMSLRIAHTQKEMVRLSVREGQEAVLQEWYWMLHIAMAMKVDVADPAASLKKKKETKTRSIWVVRAPAMDEPGYLPRVTHHVASALAGAEIQVLHSGEPEAKALAESINECVNGKPLRESVLLGRSVFDHDHYYSRAARRKLAYDIFVSRGRIKRLLLVVEDELLPTMIARAQRFRSNDQGLGMGYTPSMLKVCNGVEFAVDMKTGDATIVSCFA</sequence>
<feature type="compositionally biased region" description="Low complexity" evidence="1">
    <location>
        <begin position="8"/>
        <end position="34"/>
    </location>
</feature>
<accession>T0PWA9</accession>
<proteinExistence type="predicted"/>
<dbReference type="OMA" id="MSLRIAH"/>
<organism evidence="2 3">
    <name type="scientific">Saprolegnia diclina (strain VS20)</name>
    <dbReference type="NCBI Taxonomy" id="1156394"/>
    <lineage>
        <taxon>Eukaryota</taxon>
        <taxon>Sar</taxon>
        <taxon>Stramenopiles</taxon>
        <taxon>Oomycota</taxon>
        <taxon>Saprolegniomycetes</taxon>
        <taxon>Saprolegniales</taxon>
        <taxon>Saprolegniaceae</taxon>
        <taxon>Saprolegnia</taxon>
    </lineage>
</organism>
<dbReference type="OrthoDB" id="65887at2759"/>
<evidence type="ECO:0000256" key="1">
    <source>
        <dbReference type="SAM" id="MobiDB-lite"/>
    </source>
</evidence>
<keyword evidence="3" id="KW-1185">Reference proteome</keyword>
<protein>
    <submittedName>
        <fullName evidence="2">Uncharacterized protein</fullName>
    </submittedName>
</protein>
<evidence type="ECO:0000313" key="3">
    <source>
        <dbReference type="Proteomes" id="UP000030762"/>
    </source>
</evidence>
<dbReference type="AlphaFoldDB" id="T0PWA9"/>
<dbReference type="InParanoid" id="T0PWA9"/>
<feature type="region of interest" description="Disordered" evidence="1">
    <location>
        <begin position="52"/>
        <end position="114"/>
    </location>
</feature>
<name>T0PWA9_SAPDV</name>
<dbReference type="Proteomes" id="UP000030762">
    <property type="component" value="Unassembled WGS sequence"/>
</dbReference>
<gene>
    <name evidence="2" type="ORF">SDRG_15674</name>
</gene>
<reference evidence="2 3" key="1">
    <citation type="submission" date="2012-04" db="EMBL/GenBank/DDBJ databases">
        <title>The Genome Sequence of Saprolegnia declina VS20.</title>
        <authorList>
            <consortium name="The Broad Institute Genome Sequencing Platform"/>
            <person name="Russ C."/>
            <person name="Nusbaum C."/>
            <person name="Tyler B."/>
            <person name="van West P."/>
            <person name="Dieguez-Uribeondo J."/>
            <person name="de Bruijn I."/>
            <person name="Tripathy S."/>
            <person name="Jiang R."/>
            <person name="Young S.K."/>
            <person name="Zeng Q."/>
            <person name="Gargeya S."/>
            <person name="Fitzgerald M."/>
            <person name="Haas B."/>
            <person name="Abouelleil A."/>
            <person name="Alvarado L."/>
            <person name="Arachchi H.M."/>
            <person name="Berlin A."/>
            <person name="Chapman S.B."/>
            <person name="Goldberg J."/>
            <person name="Griggs A."/>
            <person name="Gujja S."/>
            <person name="Hansen M."/>
            <person name="Howarth C."/>
            <person name="Imamovic A."/>
            <person name="Larimer J."/>
            <person name="McCowen C."/>
            <person name="Montmayeur A."/>
            <person name="Murphy C."/>
            <person name="Neiman D."/>
            <person name="Pearson M."/>
            <person name="Priest M."/>
            <person name="Roberts A."/>
            <person name="Saif S."/>
            <person name="Shea T."/>
            <person name="Sisk P."/>
            <person name="Sykes S."/>
            <person name="Wortman J."/>
            <person name="Nusbaum C."/>
            <person name="Birren B."/>
        </authorList>
    </citation>
    <scope>NUCLEOTIDE SEQUENCE [LARGE SCALE GENOMIC DNA]</scope>
    <source>
        <strain evidence="2 3">VS20</strain>
    </source>
</reference>
<dbReference type="GeneID" id="19956401"/>
<dbReference type="RefSeq" id="XP_008620075.1">
    <property type="nucleotide sequence ID" value="XM_008621853.1"/>
</dbReference>
<feature type="region of interest" description="Disordered" evidence="1">
    <location>
        <begin position="1"/>
        <end position="37"/>
    </location>
</feature>
<dbReference type="EMBL" id="JH767229">
    <property type="protein sequence ID" value="EQC26496.1"/>
    <property type="molecule type" value="Genomic_DNA"/>
</dbReference>
<dbReference type="VEuPathDB" id="FungiDB:SDRG_15674"/>